<protein>
    <submittedName>
        <fullName evidence="2">Uncharacterized protein</fullName>
    </submittedName>
</protein>
<keyword evidence="1" id="KW-0472">Membrane</keyword>
<dbReference type="Proteomes" id="UP001596548">
    <property type="component" value="Unassembled WGS sequence"/>
</dbReference>
<accession>A0ABW2HSL0</accession>
<keyword evidence="1" id="KW-0812">Transmembrane</keyword>
<keyword evidence="1" id="KW-1133">Transmembrane helix</keyword>
<keyword evidence="3" id="KW-1185">Reference proteome</keyword>
<evidence type="ECO:0000256" key="1">
    <source>
        <dbReference type="SAM" id="Phobius"/>
    </source>
</evidence>
<sequence length="150" mass="16105">MIQPEQPAPTKWEPVIRVGGILVATVAAVVTGVLELLLTSLRWGDLTSIWRGDPIGSGGGPLLGVAILLAVVANWAIAWFAVATTGRRWALGPPWAVWTLMMLFAAGVRTPEGDYLLGGEDWVALVMILAGSLTFAVYAYRQILKRIPRG</sequence>
<comment type="caution">
    <text evidence="2">The sequence shown here is derived from an EMBL/GenBank/DDBJ whole genome shotgun (WGS) entry which is preliminary data.</text>
</comment>
<feature type="transmembrane region" description="Helical" evidence="1">
    <location>
        <begin position="61"/>
        <end position="82"/>
    </location>
</feature>
<feature type="transmembrane region" description="Helical" evidence="1">
    <location>
        <begin position="21"/>
        <end position="41"/>
    </location>
</feature>
<organism evidence="2 3">
    <name type="scientific">Paractinoplanes rhizophilus</name>
    <dbReference type="NCBI Taxonomy" id="1416877"/>
    <lineage>
        <taxon>Bacteria</taxon>
        <taxon>Bacillati</taxon>
        <taxon>Actinomycetota</taxon>
        <taxon>Actinomycetes</taxon>
        <taxon>Micromonosporales</taxon>
        <taxon>Micromonosporaceae</taxon>
        <taxon>Paractinoplanes</taxon>
    </lineage>
</organism>
<evidence type="ECO:0000313" key="3">
    <source>
        <dbReference type="Proteomes" id="UP001596548"/>
    </source>
</evidence>
<evidence type="ECO:0000313" key="2">
    <source>
        <dbReference type="EMBL" id="MFC7275611.1"/>
    </source>
</evidence>
<name>A0ABW2HSL0_9ACTN</name>
<feature type="transmembrane region" description="Helical" evidence="1">
    <location>
        <begin position="89"/>
        <end position="110"/>
    </location>
</feature>
<proteinExistence type="predicted"/>
<dbReference type="RefSeq" id="WP_378968896.1">
    <property type="nucleotide sequence ID" value="NZ_JBHTBJ010000010.1"/>
</dbReference>
<gene>
    <name evidence="2" type="ORF">ACFQS1_16605</name>
</gene>
<dbReference type="EMBL" id="JBHTBJ010000010">
    <property type="protein sequence ID" value="MFC7275611.1"/>
    <property type="molecule type" value="Genomic_DNA"/>
</dbReference>
<feature type="transmembrane region" description="Helical" evidence="1">
    <location>
        <begin position="122"/>
        <end position="140"/>
    </location>
</feature>
<reference evidence="3" key="1">
    <citation type="journal article" date="2019" name="Int. J. Syst. Evol. Microbiol.">
        <title>The Global Catalogue of Microorganisms (GCM) 10K type strain sequencing project: providing services to taxonomists for standard genome sequencing and annotation.</title>
        <authorList>
            <consortium name="The Broad Institute Genomics Platform"/>
            <consortium name="The Broad Institute Genome Sequencing Center for Infectious Disease"/>
            <person name="Wu L."/>
            <person name="Ma J."/>
        </authorList>
    </citation>
    <scope>NUCLEOTIDE SEQUENCE [LARGE SCALE GENOMIC DNA]</scope>
    <source>
        <strain evidence="3">XZYJT-10</strain>
    </source>
</reference>